<dbReference type="EMBL" id="JACVVK020000359">
    <property type="protein sequence ID" value="KAK7477038.1"/>
    <property type="molecule type" value="Genomic_DNA"/>
</dbReference>
<dbReference type="Proteomes" id="UP001519460">
    <property type="component" value="Unassembled WGS sequence"/>
</dbReference>
<evidence type="ECO:0000313" key="2">
    <source>
        <dbReference type="Proteomes" id="UP001519460"/>
    </source>
</evidence>
<reference evidence="1 2" key="1">
    <citation type="journal article" date="2023" name="Sci. Data">
        <title>Genome assembly of the Korean intertidal mud-creeper Batillaria attramentaria.</title>
        <authorList>
            <person name="Patra A.K."/>
            <person name="Ho P.T."/>
            <person name="Jun S."/>
            <person name="Lee S.J."/>
            <person name="Kim Y."/>
            <person name="Won Y.J."/>
        </authorList>
    </citation>
    <scope>NUCLEOTIDE SEQUENCE [LARGE SCALE GENOMIC DNA]</scope>
    <source>
        <strain evidence="1">Wonlab-2016</strain>
    </source>
</reference>
<feature type="non-terminal residue" evidence="1">
    <location>
        <position position="1"/>
    </location>
</feature>
<sequence length="87" mass="9656">SARVNISISAFGVRRAAYGTPAQLRGAPLLFWRYSSIRLLALRSSFGSDRLTESKNLCQWRCGQRVISGSPGPAVWRSSRQRCVSVK</sequence>
<evidence type="ECO:0008006" key="3">
    <source>
        <dbReference type="Google" id="ProtNLM"/>
    </source>
</evidence>
<evidence type="ECO:0000313" key="1">
    <source>
        <dbReference type="EMBL" id="KAK7477038.1"/>
    </source>
</evidence>
<accession>A0ABD0JPN5</accession>
<keyword evidence="2" id="KW-1185">Reference proteome</keyword>
<comment type="caution">
    <text evidence="1">The sequence shown here is derived from an EMBL/GenBank/DDBJ whole genome shotgun (WGS) entry which is preliminary data.</text>
</comment>
<proteinExistence type="predicted"/>
<protein>
    <recommendedName>
        <fullName evidence="3">Beta-tubulin</fullName>
    </recommendedName>
</protein>
<organism evidence="1 2">
    <name type="scientific">Batillaria attramentaria</name>
    <dbReference type="NCBI Taxonomy" id="370345"/>
    <lineage>
        <taxon>Eukaryota</taxon>
        <taxon>Metazoa</taxon>
        <taxon>Spiralia</taxon>
        <taxon>Lophotrochozoa</taxon>
        <taxon>Mollusca</taxon>
        <taxon>Gastropoda</taxon>
        <taxon>Caenogastropoda</taxon>
        <taxon>Sorbeoconcha</taxon>
        <taxon>Cerithioidea</taxon>
        <taxon>Batillariidae</taxon>
        <taxon>Batillaria</taxon>
    </lineage>
</organism>
<name>A0ABD0JPN5_9CAEN</name>
<gene>
    <name evidence="1" type="ORF">BaRGS_00031718</name>
</gene>
<dbReference type="AlphaFoldDB" id="A0ABD0JPN5"/>